<dbReference type="AlphaFoldDB" id="A0A5N5JLM4"/>
<comment type="caution">
    <text evidence="1">The sequence shown here is derived from an EMBL/GenBank/DDBJ whole genome shotgun (WGS) entry which is preliminary data.</text>
</comment>
<keyword evidence="2" id="KW-1185">Reference proteome</keyword>
<evidence type="ECO:0000313" key="1">
    <source>
        <dbReference type="EMBL" id="KAB5518610.1"/>
    </source>
</evidence>
<protein>
    <submittedName>
        <fullName evidence="1">Uncharacterized protein</fullName>
    </submittedName>
</protein>
<reference evidence="1 2" key="1">
    <citation type="submission" date="2019-06" db="EMBL/GenBank/DDBJ databases">
        <title>A chromosome-scale genome assembly of the striped catfish, Pangasianodon hypophthalmus.</title>
        <authorList>
            <person name="Wen M."/>
            <person name="Zahm M."/>
            <person name="Roques C."/>
            <person name="Cabau C."/>
            <person name="Klopp C."/>
            <person name="Donnadieu C."/>
            <person name="Jouanno E."/>
            <person name="Avarre J.-C."/>
            <person name="Campet M."/>
            <person name="Ha T.T.T."/>
            <person name="Dugue R."/>
            <person name="Lampietro C."/>
            <person name="Louis A."/>
            <person name="Herpin A."/>
            <person name="Echchiki A."/>
            <person name="Berthelot C."/>
            <person name="Parey E."/>
            <person name="Roest-Crollius H."/>
            <person name="Braasch I."/>
            <person name="Postlethwait J."/>
            <person name="Bobe J."/>
            <person name="Montfort J."/>
            <person name="Bouchez O."/>
            <person name="Begum T."/>
            <person name="Schartl M."/>
            <person name="Guiguen Y."/>
        </authorList>
    </citation>
    <scope>NUCLEOTIDE SEQUENCE [LARGE SCALE GENOMIC DNA]</scope>
    <source>
        <strain evidence="1 2">Indonesia</strain>
        <tissue evidence="1">Blood</tissue>
    </source>
</reference>
<evidence type="ECO:0000313" key="2">
    <source>
        <dbReference type="Proteomes" id="UP000327468"/>
    </source>
</evidence>
<dbReference type="Proteomes" id="UP000327468">
    <property type="component" value="Chromosome 28"/>
</dbReference>
<accession>A0A5N5JLM4</accession>
<name>A0A5N5JLM4_PANHP</name>
<sequence>MSRDILATQEHLISLFSIRLLVKERKQRDGLPTNAGMLRSSESPPKWVLSERAVTRGTIGHAAVLAG</sequence>
<dbReference type="EMBL" id="VFJC01000029">
    <property type="protein sequence ID" value="KAB5518610.1"/>
    <property type="molecule type" value="Genomic_DNA"/>
</dbReference>
<organism evidence="1 2">
    <name type="scientific">Pangasianodon hypophthalmus</name>
    <name type="common">Striped catfish</name>
    <name type="synonym">Helicophagus hypophthalmus</name>
    <dbReference type="NCBI Taxonomy" id="310915"/>
    <lineage>
        <taxon>Eukaryota</taxon>
        <taxon>Metazoa</taxon>
        <taxon>Chordata</taxon>
        <taxon>Craniata</taxon>
        <taxon>Vertebrata</taxon>
        <taxon>Euteleostomi</taxon>
        <taxon>Actinopterygii</taxon>
        <taxon>Neopterygii</taxon>
        <taxon>Teleostei</taxon>
        <taxon>Ostariophysi</taxon>
        <taxon>Siluriformes</taxon>
        <taxon>Pangasiidae</taxon>
        <taxon>Pangasianodon</taxon>
    </lineage>
</organism>
<gene>
    <name evidence="1" type="ORF">PHYPO_G00167980</name>
</gene>
<proteinExistence type="predicted"/>